<feature type="compositionally biased region" description="Basic residues" evidence="5">
    <location>
        <begin position="14"/>
        <end position="28"/>
    </location>
</feature>
<evidence type="ECO:0000256" key="5">
    <source>
        <dbReference type="SAM" id="MobiDB-lite"/>
    </source>
</evidence>
<evidence type="ECO:0000256" key="6">
    <source>
        <dbReference type="SAM" id="Phobius"/>
    </source>
</evidence>
<feature type="transmembrane region" description="Helical" evidence="6">
    <location>
        <begin position="418"/>
        <end position="440"/>
    </location>
</feature>
<evidence type="ECO:0000313" key="8">
    <source>
        <dbReference type="EMBL" id="ARD66153.1"/>
    </source>
</evidence>
<feature type="transmembrane region" description="Helical" evidence="6">
    <location>
        <begin position="375"/>
        <end position="398"/>
    </location>
</feature>
<feature type="region of interest" description="Disordered" evidence="5">
    <location>
        <begin position="1"/>
        <end position="28"/>
    </location>
</feature>
<sequence>MIDRRNKSIMGEQKRKRKNSNKKSKKDKRNSVILTNNKNAAAARKKGVDFFKVILFTIPFFYGLFYEFTACLSGIALAVFLIYWIYKQETFCFGGTGASLLMVFFLCYLLTCIWAVDRGMAFAGFIKISPCILFLLVMMQFTRNEIRDCLQVVPLSSAVMAVLSISGFIIPEFSNWFIDGGRLGGFFQYANSFALYLLLGIVVIGFRNERSPVNMALFGILLLGIFLTGSRTVFVLTAVLVLVLLIKAEKIRLPLLGIFSVLLAVVLVYVILSGDTGGIGRFTKLFTQSTELWGRVLYWKDSIHLLIENPFGIGSSGYYYIQPQVQTGVYSTRYVHNMLLQMGMDAGIPAMLIFGFVFLKTLFSEKRSFMEKTLLMLIGIHSFVDFDLQFLCIWFILLMVFDLGKVRTISTPLIAKKAFITILALISGFYTYLGIGFYSGHIGNYENALKILPFETEFKTNMILEGSSENDTIRLSKDILNTNDAVALAYEGMVLEAGQRQDYESMILYKQESIKRAKYDEKRYEEYLKILEETMDFYNKRGEIEKIYYYGDMALQIPDMLRQVENNTDPIAYQIKDKPQLELSENARVYLNQLQECLIH</sequence>
<dbReference type="AlphaFoldDB" id="A0AAC9QUY2"/>
<comment type="subcellular location">
    <subcellularLocation>
        <location evidence="1">Membrane</location>
        <topology evidence="1">Multi-pass membrane protein</topology>
    </subcellularLocation>
</comment>
<feature type="domain" description="O-antigen ligase-related" evidence="7">
    <location>
        <begin position="217"/>
        <end position="354"/>
    </location>
</feature>
<accession>A0AAC9QUY2</accession>
<evidence type="ECO:0000256" key="4">
    <source>
        <dbReference type="ARBA" id="ARBA00023136"/>
    </source>
</evidence>
<proteinExistence type="predicted"/>
<feature type="transmembrane region" description="Helical" evidence="6">
    <location>
        <begin position="253"/>
        <end position="272"/>
    </location>
</feature>
<dbReference type="GO" id="GO:0016020">
    <property type="term" value="C:membrane"/>
    <property type="evidence" value="ECO:0007669"/>
    <property type="project" value="UniProtKB-SubCell"/>
</dbReference>
<organism evidence="8 9">
    <name type="scientific">Eubacterium limosum</name>
    <dbReference type="NCBI Taxonomy" id="1736"/>
    <lineage>
        <taxon>Bacteria</taxon>
        <taxon>Bacillati</taxon>
        <taxon>Bacillota</taxon>
        <taxon>Clostridia</taxon>
        <taxon>Eubacteriales</taxon>
        <taxon>Eubacteriaceae</taxon>
        <taxon>Eubacterium</taxon>
    </lineage>
</organism>
<evidence type="ECO:0000313" key="9">
    <source>
        <dbReference type="Proteomes" id="UP000192391"/>
    </source>
</evidence>
<name>A0AAC9QUY2_EUBLI</name>
<protein>
    <recommendedName>
        <fullName evidence="7">O-antigen ligase-related domain-containing protein</fullName>
    </recommendedName>
</protein>
<dbReference type="Proteomes" id="UP000192391">
    <property type="component" value="Chromosome"/>
</dbReference>
<dbReference type="InterPro" id="IPR051533">
    <property type="entry name" value="WaaL-like"/>
</dbReference>
<gene>
    <name evidence="8" type="ORF">B2M23_11625</name>
</gene>
<evidence type="ECO:0000256" key="3">
    <source>
        <dbReference type="ARBA" id="ARBA00022989"/>
    </source>
</evidence>
<feature type="transmembrane region" description="Helical" evidence="6">
    <location>
        <begin position="121"/>
        <end position="141"/>
    </location>
</feature>
<feature type="transmembrane region" description="Helical" evidence="6">
    <location>
        <begin position="53"/>
        <end position="86"/>
    </location>
</feature>
<evidence type="ECO:0000256" key="1">
    <source>
        <dbReference type="ARBA" id="ARBA00004141"/>
    </source>
</evidence>
<dbReference type="PANTHER" id="PTHR37422">
    <property type="entry name" value="TEICHURONIC ACID BIOSYNTHESIS PROTEIN TUAE"/>
    <property type="match status" value="1"/>
</dbReference>
<keyword evidence="3 6" id="KW-1133">Transmembrane helix</keyword>
<reference evidence="9" key="1">
    <citation type="journal article" date="2017" name="Sci. Rep.">
        <title>Determination of the Genome and Primary Transcriptome of Syngas Fermenting Eubacterium limosum ATCC 8486.</title>
        <authorList>
            <person name="Song Y."/>
            <person name="Shin J."/>
            <person name="Jeong Y."/>
            <person name="Jin S."/>
            <person name="Lee J.K."/>
            <person name="Kim D.R."/>
            <person name="Kim S.C."/>
            <person name="Cho S."/>
            <person name="Cho B.K."/>
        </authorList>
    </citation>
    <scope>NUCLEOTIDE SEQUENCE [LARGE SCALE GENOMIC DNA]</scope>
    <source>
        <strain evidence="9">ATCC 8486</strain>
    </source>
</reference>
<dbReference type="Pfam" id="PF04932">
    <property type="entry name" value="Wzy_C"/>
    <property type="match status" value="1"/>
</dbReference>
<keyword evidence="4 6" id="KW-0472">Membrane</keyword>
<feature type="transmembrane region" description="Helical" evidence="6">
    <location>
        <begin position="153"/>
        <end position="174"/>
    </location>
</feature>
<evidence type="ECO:0000256" key="2">
    <source>
        <dbReference type="ARBA" id="ARBA00022692"/>
    </source>
</evidence>
<keyword evidence="2 6" id="KW-0812">Transmembrane</keyword>
<feature type="transmembrane region" description="Helical" evidence="6">
    <location>
        <begin position="218"/>
        <end position="246"/>
    </location>
</feature>
<evidence type="ECO:0000259" key="7">
    <source>
        <dbReference type="Pfam" id="PF04932"/>
    </source>
</evidence>
<dbReference type="PANTHER" id="PTHR37422:SF13">
    <property type="entry name" value="LIPOPOLYSACCHARIDE BIOSYNTHESIS PROTEIN PA4999-RELATED"/>
    <property type="match status" value="1"/>
</dbReference>
<feature type="transmembrane region" description="Helical" evidence="6">
    <location>
        <begin position="98"/>
        <end position="116"/>
    </location>
</feature>
<dbReference type="EMBL" id="CP019962">
    <property type="protein sequence ID" value="ARD66153.1"/>
    <property type="molecule type" value="Genomic_DNA"/>
</dbReference>
<feature type="transmembrane region" description="Helical" evidence="6">
    <location>
        <begin position="346"/>
        <end position="363"/>
    </location>
</feature>
<dbReference type="InterPro" id="IPR007016">
    <property type="entry name" value="O-antigen_ligase-rel_domated"/>
</dbReference>
<feature type="transmembrane region" description="Helical" evidence="6">
    <location>
        <begin position="186"/>
        <end position="206"/>
    </location>
</feature>
<dbReference type="KEGG" id="elim:B2M23_11625"/>